<feature type="transmembrane region" description="Helical" evidence="7">
    <location>
        <begin position="534"/>
        <end position="556"/>
    </location>
</feature>
<evidence type="ECO:0000256" key="7">
    <source>
        <dbReference type="SAM" id="Phobius"/>
    </source>
</evidence>
<dbReference type="InterPro" id="IPR020568">
    <property type="entry name" value="Ribosomal_Su5_D2-typ_SF"/>
</dbReference>
<dbReference type="InterPro" id="IPR032189">
    <property type="entry name" value="Mlh1_C"/>
</dbReference>
<dbReference type="GO" id="GO:0030983">
    <property type="term" value="F:mismatched DNA binding"/>
    <property type="evidence" value="ECO:0007669"/>
    <property type="project" value="InterPro"/>
</dbReference>
<sequence>MFGPFFLHFRELLEVKQEDSKLMFRCHGYVTNANYSMKKLTILLFINHRLVDSSALRKALDAVYQTYLPKHTHPFIYLSLEIAPQNVDVNVHPTKHEVHFLHEDAVIESIQKAVDTTLLGSNTSRTYYTQALLPKTSVVIEEVSGSKPSSSTGQSSETVYAHQMVRTDSREQKLDAFIKPTNQTQKQKSSDPSTSTKHDSEVETPMETDSPKLGMSVSSLPQCGVQPKCRSIKLTSVLNLQKQIKDSMHSGLREMFQNHKFVGCVNQEMALMQHQTKLYLVNTTKLSAELFYQLLMFDFGNFGILRLSEPAPIYDLAMLALDIEESGWTPTDGPKESLAQYIVDFLKSKAEMLNDYFSMEIDQASCHMLLGSYCEHCYGDGNLCTLPLLLDDYVPSMEGLPMFVLRLATEVNWDSEKECFETFAKETSDFYSMKKSMFVDQQDTNESQEEEEEASTWKWTTEHVIFQAFRTLLSPPRTFAEDTSVLQIANLPDLYKVLSCPVNQVELNGTLVFVEDSPGSGVNAESLVIGPIRLWHVCGMVLVFVMAIIITLCCCVDVRIPRKRQEIDEGYQQRKLNNKYGERFVKFRRDKLISNLNHPDTRRNIEQSTMSSKKLANQNTAPLSNQPSDILNRHRGLRPSQVAVIRTLASFPKSKVSKKNTEGVID</sequence>
<dbReference type="FunFam" id="3.30.230.10:FF:000014">
    <property type="entry name" value="DNA mismatch repair protein Mlh1"/>
    <property type="match status" value="1"/>
</dbReference>
<dbReference type="SUPFAM" id="SSF54211">
    <property type="entry name" value="Ribosomal protein S5 domain 2-like"/>
    <property type="match status" value="1"/>
</dbReference>
<proteinExistence type="inferred from homology"/>
<keyword evidence="7" id="KW-0812">Transmembrane</keyword>
<name>A0AA89C523_PINIB</name>
<dbReference type="GO" id="GO:0140664">
    <property type="term" value="F:ATP-dependent DNA damage sensor activity"/>
    <property type="evidence" value="ECO:0007669"/>
    <property type="project" value="InterPro"/>
</dbReference>
<dbReference type="PANTHER" id="PTHR10073:SF12">
    <property type="entry name" value="DNA MISMATCH REPAIR PROTEIN MLH1"/>
    <property type="match status" value="1"/>
</dbReference>
<accession>A0AA89C523</accession>
<feature type="region of interest" description="Disordered" evidence="6">
    <location>
        <begin position="598"/>
        <end position="633"/>
    </location>
</feature>
<evidence type="ECO:0000256" key="2">
    <source>
        <dbReference type="ARBA" id="ARBA00006082"/>
    </source>
</evidence>
<dbReference type="Proteomes" id="UP001186944">
    <property type="component" value="Unassembled WGS sequence"/>
</dbReference>
<keyword evidence="7" id="KW-0472">Membrane</keyword>
<evidence type="ECO:0000256" key="1">
    <source>
        <dbReference type="ARBA" id="ARBA00004123"/>
    </source>
</evidence>
<dbReference type="Pfam" id="PF16038">
    <property type="entry name" value="TMIE"/>
    <property type="match status" value="1"/>
</dbReference>
<evidence type="ECO:0000313" key="9">
    <source>
        <dbReference type="EMBL" id="KAK3109179.1"/>
    </source>
</evidence>
<dbReference type="Pfam" id="PF01119">
    <property type="entry name" value="DNA_mis_repair"/>
    <property type="match status" value="1"/>
</dbReference>
<comment type="subcellular location">
    <subcellularLocation>
        <location evidence="1">Nucleus</location>
    </subcellularLocation>
</comment>
<dbReference type="GO" id="GO:0005524">
    <property type="term" value="F:ATP binding"/>
    <property type="evidence" value="ECO:0007669"/>
    <property type="project" value="InterPro"/>
</dbReference>
<evidence type="ECO:0000256" key="5">
    <source>
        <dbReference type="ARBA" id="ARBA00023242"/>
    </source>
</evidence>
<feature type="domain" description="DNA mismatch repair protein S5" evidence="8">
    <location>
        <begin position="6"/>
        <end position="119"/>
    </location>
</feature>
<dbReference type="AlphaFoldDB" id="A0AA89C523"/>
<organism evidence="9 10">
    <name type="scientific">Pinctada imbricata</name>
    <name type="common">Atlantic pearl-oyster</name>
    <name type="synonym">Pinctada martensii</name>
    <dbReference type="NCBI Taxonomy" id="66713"/>
    <lineage>
        <taxon>Eukaryota</taxon>
        <taxon>Metazoa</taxon>
        <taxon>Spiralia</taxon>
        <taxon>Lophotrochozoa</taxon>
        <taxon>Mollusca</taxon>
        <taxon>Bivalvia</taxon>
        <taxon>Autobranchia</taxon>
        <taxon>Pteriomorphia</taxon>
        <taxon>Pterioida</taxon>
        <taxon>Pterioidea</taxon>
        <taxon>Pteriidae</taxon>
        <taxon>Pinctada</taxon>
    </lineage>
</organism>
<evidence type="ECO:0000256" key="3">
    <source>
        <dbReference type="ARBA" id="ARBA00022763"/>
    </source>
</evidence>
<reference evidence="9" key="1">
    <citation type="submission" date="2019-08" db="EMBL/GenBank/DDBJ databases">
        <title>The improved chromosome-level genome for the pearl oyster Pinctada fucata martensii using PacBio sequencing and Hi-C.</title>
        <authorList>
            <person name="Zheng Z."/>
        </authorList>
    </citation>
    <scope>NUCLEOTIDE SEQUENCE</scope>
    <source>
        <strain evidence="9">ZZ-2019</strain>
        <tissue evidence="9">Adductor muscle</tissue>
    </source>
</reference>
<gene>
    <name evidence="9" type="ORF">FSP39_024740</name>
</gene>
<dbReference type="GO" id="GO:0032389">
    <property type="term" value="C:MutLalpha complex"/>
    <property type="evidence" value="ECO:0007669"/>
    <property type="project" value="TreeGrafter"/>
</dbReference>
<feature type="region of interest" description="Disordered" evidence="6">
    <location>
        <begin position="178"/>
        <end position="214"/>
    </location>
</feature>
<dbReference type="SMART" id="SM01340">
    <property type="entry name" value="DNA_mis_repair"/>
    <property type="match status" value="1"/>
</dbReference>
<feature type="compositionally biased region" description="Polar residues" evidence="6">
    <location>
        <begin position="606"/>
        <end position="629"/>
    </location>
</feature>
<dbReference type="Pfam" id="PF16413">
    <property type="entry name" value="Mlh1_C"/>
    <property type="match status" value="1"/>
</dbReference>
<dbReference type="InterPro" id="IPR013507">
    <property type="entry name" value="DNA_mismatch_S5_2-like"/>
</dbReference>
<dbReference type="GO" id="GO:0016887">
    <property type="term" value="F:ATP hydrolysis activity"/>
    <property type="evidence" value="ECO:0007669"/>
    <property type="project" value="InterPro"/>
</dbReference>
<dbReference type="InterPro" id="IPR014721">
    <property type="entry name" value="Ribsml_uS5_D2-typ_fold_subgr"/>
</dbReference>
<evidence type="ECO:0000256" key="6">
    <source>
        <dbReference type="SAM" id="MobiDB-lite"/>
    </source>
</evidence>
<evidence type="ECO:0000313" key="10">
    <source>
        <dbReference type="Proteomes" id="UP001186944"/>
    </source>
</evidence>
<feature type="compositionally biased region" description="Polar residues" evidence="6">
    <location>
        <begin position="180"/>
        <end position="195"/>
    </location>
</feature>
<keyword evidence="5" id="KW-0539">Nucleus</keyword>
<dbReference type="CDD" id="cd03483">
    <property type="entry name" value="MutL_Trans_MLH1"/>
    <property type="match status" value="1"/>
</dbReference>
<protein>
    <recommendedName>
        <fullName evidence="8">DNA mismatch repair protein S5 domain-containing protein</fullName>
    </recommendedName>
</protein>
<dbReference type="Gene3D" id="3.30.230.10">
    <property type="match status" value="1"/>
</dbReference>
<evidence type="ECO:0000259" key="8">
    <source>
        <dbReference type="SMART" id="SM01340"/>
    </source>
</evidence>
<dbReference type="InterPro" id="IPR032006">
    <property type="entry name" value="TMIE"/>
</dbReference>
<keyword evidence="7" id="KW-1133">Transmembrane helix</keyword>
<dbReference type="InterPro" id="IPR038973">
    <property type="entry name" value="MutL/Mlh/Pms-like"/>
</dbReference>
<comment type="caution">
    <text evidence="9">The sequence shown here is derived from an EMBL/GenBank/DDBJ whole genome shotgun (WGS) entry which is preliminary data.</text>
</comment>
<dbReference type="GO" id="GO:0006298">
    <property type="term" value="P:mismatch repair"/>
    <property type="evidence" value="ECO:0007669"/>
    <property type="project" value="InterPro"/>
</dbReference>
<keyword evidence="3" id="KW-0227">DNA damage</keyword>
<dbReference type="PANTHER" id="PTHR10073">
    <property type="entry name" value="DNA MISMATCH REPAIR PROTEIN MLH, PMS, MUTL"/>
    <property type="match status" value="1"/>
</dbReference>
<dbReference type="EMBL" id="VSWD01000001">
    <property type="protein sequence ID" value="KAK3109179.1"/>
    <property type="molecule type" value="Genomic_DNA"/>
</dbReference>
<comment type="similarity">
    <text evidence="2">Belongs to the DNA mismatch repair MutL/HexB family.</text>
</comment>
<keyword evidence="10" id="KW-1185">Reference proteome</keyword>
<evidence type="ECO:0000256" key="4">
    <source>
        <dbReference type="ARBA" id="ARBA00023204"/>
    </source>
</evidence>
<keyword evidence="4" id="KW-0234">DNA repair</keyword>